<feature type="transmembrane region" description="Helical" evidence="11">
    <location>
        <begin position="24"/>
        <end position="45"/>
    </location>
</feature>
<evidence type="ECO:0000256" key="11">
    <source>
        <dbReference type="SAM" id="Phobius"/>
    </source>
</evidence>
<dbReference type="NCBIfam" id="TIGR03924">
    <property type="entry name" value="T7SS_EccC_a"/>
    <property type="match status" value="1"/>
</dbReference>
<keyword evidence="5 9" id="KW-0547">Nucleotide-binding</keyword>
<dbReference type="Pfam" id="PF01580">
    <property type="entry name" value="FtsK_SpoIIIE"/>
    <property type="match status" value="3"/>
</dbReference>
<dbReference type="InterPro" id="IPR050206">
    <property type="entry name" value="FtsK/SpoIIIE/SftA"/>
</dbReference>
<dbReference type="InterPro" id="IPR023836">
    <property type="entry name" value="EccCa-like_Actinobacteria"/>
</dbReference>
<evidence type="ECO:0000256" key="9">
    <source>
        <dbReference type="PROSITE-ProRule" id="PRU00289"/>
    </source>
</evidence>
<dbReference type="PANTHER" id="PTHR22683">
    <property type="entry name" value="SPORULATION PROTEIN RELATED"/>
    <property type="match status" value="1"/>
</dbReference>
<feature type="binding site" evidence="9">
    <location>
        <begin position="816"/>
        <end position="823"/>
    </location>
    <ligand>
        <name>ATP</name>
        <dbReference type="ChEBI" id="CHEBI:30616"/>
    </ligand>
</feature>
<comment type="subcellular location">
    <subcellularLocation>
        <location evidence="1">Cell membrane</location>
        <topology evidence="1">Multi-pass membrane protein</topology>
    </subcellularLocation>
</comment>
<feature type="domain" description="FtsK" evidence="12">
    <location>
        <begin position="798"/>
        <end position="989"/>
    </location>
</feature>
<feature type="binding site" evidence="9">
    <location>
        <begin position="1100"/>
        <end position="1107"/>
    </location>
    <ligand>
        <name>ATP</name>
        <dbReference type="ChEBI" id="CHEBI:30616"/>
    </ligand>
</feature>
<evidence type="ECO:0000256" key="3">
    <source>
        <dbReference type="ARBA" id="ARBA00022692"/>
    </source>
</evidence>
<dbReference type="SMART" id="SM00382">
    <property type="entry name" value="AAA"/>
    <property type="match status" value="3"/>
</dbReference>
<proteinExistence type="predicted"/>
<dbReference type="InterPro" id="IPR023837">
    <property type="entry name" value="EccCb-like_Actinobacteria"/>
</dbReference>
<evidence type="ECO:0000259" key="12">
    <source>
        <dbReference type="PROSITE" id="PS50901"/>
    </source>
</evidence>
<name>A0A1H9WF06_9CORY</name>
<keyword evidence="7 11" id="KW-1133">Transmembrane helix</keyword>
<dbReference type="GO" id="GO:0005524">
    <property type="term" value="F:ATP binding"/>
    <property type="evidence" value="ECO:0007669"/>
    <property type="project" value="UniProtKB-UniRule"/>
</dbReference>
<accession>A0A1H9WF06</accession>
<evidence type="ECO:0000313" key="13">
    <source>
        <dbReference type="EMBL" id="SES32516.1"/>
    </source>
</evidence>
<evidence type="ECO:0000313" key="14">
    <source>
        <dbReference type="Proteomes" id="UP000198929"/>
    </source>
</evidence>
<gene>
    <name evidence="13" type="ORF">SAMN05661109_02700</name>
</gene>
<reference evidence="14" key="1">
    <citation type="submission" date="2016-10" db="EMBL/GenBank/DDBJ databases">
        <authorList>
            <person name="Varghese N."/>
            <person name="Submissions S."/>
        </authorList>
    </citation>
    <scope>NUCLEOTIDE SEQUENCE [LARGE SCALE GENOMIC DNA]</scope>
    <source>
        <strain evidence="14">DSM 20524</strain>
    </source>
</reference>
<dbReference type="GO" id="GO:0005886">
    <property type="term" value="C:plasma membrane"/>
    <property type="evidence" value="ECO:0007669"/>
    <property type="project" value="UniProtKB-SubCell"/>
</dbReference>
<keyword evidence="10" id="KW-0175">Coiled coil</keyword>
<dbReference type="InterPro" id="IPR003593">
    <property type="entry name" value="AAA+_ATPase"/>
</dbReference>
<dbReference type="Gene3D" id="3.40.50.300">
    <property type="entry name" value="P-loop containing nucleotide triphosphate hydrolases"/>
    <property type="match status" value="3"/>
</dbReference>
<protein>
    <submittedName>
        <fullName evidence="13">DNA segregation ATPase FtsK/SpoIIIE, S-DNA-T family</fullName>
    </submittedName>
</protein>
<dbReference type="InterPro" id="IPR027417">
    <property type="entry name" value="P-loop_NTPase"/>
</dbReference>
<keyword evidence="3 11" id="KW-0812">Transmembrane</keyword>
<feature type="domain" description="FtsK" evidence="12">
    <location>
        <begin position="1082"/>
        <end position="1266"/>
    </location>
</feature>
<evidence type="ECO:0000256" key="4">
    <source>
        <dbReference type="ARBA" id="ARBA00022737"/>
    </source>
</evidence>
<keyword evidence="2" id="KW-1003">Cell membrane</keyword>
<sequence>MMLIMPIVAGTGMVLMMFASGNPIRMAVGSVMFVAVLVMAIGMFIRRSTGSRKKAEEDRERFLEHLEEVEEEVRKVALEQRSESLSRNPQPRALTDVVRDPYRLWERRRGDEDFLVARIGTGVGTMARGLRVPPETNPLNVAEPLAQAHLDRMRRRTCTIEHLPIAIPLRGSVSLVGSPELTSEAVRALISQVSVFHAPDDVRLHLALPLADVHDDARWALWLPHLLNPDEFDGPIGKRGVSHDADSATSLINEINARATELSTRSKHRVTPLDKPHLIVVVNMDSEHGRDLADRMNSILSLDAARITLIATASVQHNEPSHVDVRVVVDQNRSFRVQLLDRGEIREPKEGAAGYAERVLYGGNSGLIDDVPSGTAEAIARAVSPLRLVEDATPDAPLEQTIGLDTMLGVDDFATYRIDEAWEPRPINDFLNVPFGLGADGEPIYLDIKESAKGGMGPHGLCVGATGSGKSEVLRTLVLAQVVCHAPDQLSLVLVDFKGGATFAGLEPLPHTAAIVDNLEDGAGLVDRLHDAILGEIQRRQRVLQEAGNLANVGEYNQLRDEGADLDPLPVLFVVIDEFGELLAAKPEFIELFVQIGRIGRSIGVHLLLASQRLEEGRLRGLESYLSYRIGLRTFSAAESRAAIGVPDAHDLPPIPGSGFLKVDPDLFDRFKAAYVSGPYLSSAQSSERQLPPVPMPLGLSNTTEQWLHDRQLAFEAELEKHSESTPSTTTLDLVVSRLSTAAKKTRQIWLPPLPTSVDLIPALGEVDLDSIAGLHAQSHGHLVIPMGVKDKPLEQWQGPMTIDLSGSGGNVAILGSPQSGKTTAVRTLVTAAALTHRPTDVNFYLIDMAGSQLNYLEGLPHVGGVATRFDENRLRRTVAEVTMFLQQREQLFSSYQISGVDEMRELHAQGKLPELPAADVILVVDGWSTLRKDYDDVADAVTELAQRGLGFGVHVIFVSGRWADFRLPLQAVIGTRLEFELNDPIDSSMGKKPAEGLKGQPLGRVLTSDSLYSQVCLPFINQPMVVRQQNPLATVNAIADAWHGRSAPVVRMLPEQIDQEQLRSTHPDAPPVLLGLAETTLEPAHFDLEGDERHILIVGDSKSGKTTTLRTLIGEIIRDKEPGDLMFGVWDLRRNLLGVIPDHFLGGYAGTRPGCDTLAKAIAEELKRRLPGTGVTIEQLRNRSWWEGPEIYLVVDDIDMIEGSANPLRPIISFLPQAADIGLHVIVARRSSGMARASYDPLIQGIREAGAAGVLLSGDRQEGAIYPKIHLKPLPPGRAQWVQRSGRVEMIQVGFTPEEHPQTDPTLP</sequence>
<evidence type="ECO:0000256" key="2">
    <source>
        <dbReference type="ARBA" id="ARBA00022475"/>
    </source>
</evidence>
<dbReference type="GO" id="GO:0003677">
    <property type="term" value="F:DNA binding"/>
    <property type="evidence" value="ECO:0007669"/>
    <property type="project" value="InterPro"/>
</dbReference>
<feature type="binding site" evidence="9">
    <location>
        <begin position="464"/>
        <end position="471"/>
    </location>
    <ligand>
        <name>ATP</name>
        <dbReference type="ChEBI" id="CHEBI:30616"/>
    </ligand>
</feature>
<organism evidence="13 14">
    <name type="scientific">Corynebacterium cystitidis DSM 20524</name>
    <dbReference type="NCBI Taxonomy" id="1121357"/>
    <lineage>
        <taxon>Bacteria</taxon>
        <taxon>Bacillati</taxon>
        <taxon>Actinomycetota</taxon>
        <taxon>Actinomycetes</taxon>
        <taxon>Mycobacteriales</taxon>
        <taxon>Corynebacteriaceae</taxon>
        <taxon>Corynebacterium</taxon>
    </lineage>
</organism>
<feature type="coiled-coil region" evidence="10">
    <location>
        <begin position="52"/>
        <end position="79"/>
    </location>
</feature>
<dbReference type="STRING" id="1121357.SAMN05661109_02700"/>
<dbReference type="PROSITE" id="PS50901">
    <property type="entry name" value="FTSK"/>
    <property type="match status" value="3"/>
</dbReference>
<dbReference type="PANTHER" id="PTHR22683:SF1">
    <property type="entry name" value="TYPE VII SECRETION SYSTEM PROTEIN ESSC"/>
    <property type="match status" value="1"/>
</dbReference>
<evidence type="ECO:0000256" key="7">
    <source>
        <dbReference type="ARBA" id="ARBA00022989"/>
    </source>
</evidence>
<keyword evidence="6 9" id="KW-0067">ATP-binding</keyword>
<keyword evidence="4" id="KW-0677">Repeat</keyword>
<dbReference type="EMBL" id="FOGQ01000021">
    <property type="protein sequence ID" value="SES32516.1"/>
    <property type="molecule type" value="Genomic_DNA"/>
</dbReference>
<dbReference type="NCBIfam" id="TIGR03925">
    <property type="entry name" value="T7SS_EccC_b"/>
    <property type="match status" value="1"/>
</dbReference>
<keyword evidence="14" id="KW-1185">Reference proteome</keyword>
<keyword evidence="8 11" id="KW-0472">Membrane</keyword>
<evidence type="ECO:0000256" key="10">
    <source>
        <dbReference type="SAM" id="Coils"/>
    </source>
</evidence>
<dbReference type="Proteomes" id="UP000198929">
    <property type="component" value="Unassembled WGS sequence"/>
</dbReference>
<evidence type="ECO:0000256" key="1">
    <source>
        <dbReference type="ARBA" id="ARBA00004651"/>
    </source>
</evidence>
<dbReference type="SUPFAM" id="SSF52540">
    <property type="entry name" value="P-loop containing nucleoside triphosphate hydrolases"/>
    <property type="match status" value="3"/>
</dbReference>
<evidence type="ECO:0000256" key="8">
    <source>
        <dbReference type="ARBA" id="ARBA00023136"/>
    </source>
</evidence>
<feature type="domain" description="FtsK" evidence="12">
    <location>
        <begin position="441"/>
        <end position="641"/>
    </location>
</feature>
<evidence type="ECO:0000256" key="5">
    <source>
        <dbReference type="ARBA" id="ARBA00022741"/>
    </source>
</evidence>
<dbReference type="InterPro" id="IPR002543">
    <property type="entry name" value="FtsK_dom"/>
</dbReference>
<evidence type="ECO:0000256" key="6">
    <source>
        <dbReference type="ARBA" id="ARBA00022840"/>
    </source>
</evidence>